<name>A0AAE0AJB8_9ROSI</name>
<keyword evidence="1" id="KW-1133">Transmembrane helix</keyword>
<reference evidence="2" key="1">
    <citation type="journal article" date="2023" name="Plant J.">
        <title>Genome sequences and population genomics provide insights into the demographic history, inbreeding, and mutation load of two 'living fossil' tree species of Dipteronia.</title>
        <authorList>
            <person name="Feng Y."/>
            <person name="Comes H.P."/>
            <person name="Chen J."/>
            <person name="Zhu S."/>
            <person name="Lu R."/>
            <person name="Zhang X."/>
            <person name="Li P."/>
            <person name="Qiu J."/>
            <person name="Olsen K.M."/>
            <person name="Qiu Y."/>
        </authorList>
    </citation>
    <scope>NUCLEOTIDE SEQUENCE</scope>
    <source>
        <strain evidence="2">NBL</strain>
    </source>
</reference>
<gene>
    <name evidence="2" type="ORF">Dsin_012474</name>
</gene>
<keyword evidence="3" id="KW-1185">Reference proteome</keyword>
<keyword evidence="1" id="KW-0472">Membrane</keyword>
<sequence>MYCPSYYLSLVAYYVFFNSSKVFYFLSLLVLASFYMITTVSESMGSFQEVAAGFLCNNDRKAATGSWMCLQFQGSPDFQFQSNSSFYELPTVVSRLLPR</sequence>
<evidence type="ECO:0000256" key="1">
    <source>
        <dbReference type="SAM" id="Phobius"/>
    </source>
</evidence>
<protein>
    <submittedName>
        <fullName evidence="2">Uncharacterized protein</fullName>
    </submittedName>
</protein>
<dbReference type="AlphaFoldDB" id="A0AAE0AJB8"/>
<accession>A0AAE0AJB8</accession>
<keyword evidence="1" id="KW-0812">Transmembrane</keyword>
<dbReference type="Proteomes" id="UP001281410">
    <property type="component" value="Unassembled WGS sequence"/>
</dbReference>
<comment type="caution">
    <text evidence="2">The sequence shown here is derived from an EMBL/GenBank/DDBJ whole genome shotgun (WGS) entry which is preliminary data.</text>
</comment>
<dbReference type="EMBL" id="JANJYJ010000004">
    <property type="protein sequence ID" value="KAK3218504.1"/>
    <property type="molecule type" value="Genomic_DNA"/>
</dbReference>
<organism evidence="2 3">
    <name type="scientific">Dipteronia sinensis</name>
    <dbReference type="NCBI Taxonomy" id="43782"/>
    <lineage>
        <taxon>Eukaryota</taxon>
        <taxon>Viridiplantae</taxon>
        <taxon>Streptophyta</taxon>
        <taxon>Embryophyta</taxon>
        <taxon>Tracheophyta</taxon>
        <taxon>Spermatophyta</taxon>
        <taxon>Magnoliopsida</taxon>
        <taxon>eudicotyledons</taxon>
        <taxon>Gunneridae</taxon>
        <taxon>Pentapetalae</taxon>
        <taxon>rosids</taxon>
        <taxon>malvids</taxon>
        <taxon>Sapindales</taxon>
        <taxon>Sapindaceae</taxon>
        <taxon>Hippocastanoideae</taxon>
        <taxon>Acereae</taxon>
        <taxon>Dipteronia</taxon>
    </lineage>
</organism>
<evidence type="ECO:0000313" key="3">
    <source>
        <dbReference type="Proteomes" id="UP001281410"/>
    </source>
</evidence>
<evidence type="ECO:0000313" key="2">
    <source>
        <dbReference type="EMBL" id="KAK3218504.1"/>
    </source>
</evidence>
<feature type="transmembrane region" description="Helical" evidence="1">
    <location>
        <begin position="12"/>
        <end position="37"/>
    </location>
</feature>
<proteinExistence type="predicted"/>